<dbReference type="InterPro" id="IPR002347">
    <property type="entry name" value="SDR_fam"/>
</dbReference>
<keyword evidence="2" id="KW-0560">Oxidoreductase</keyword>
<dbReference type="GO" id="GO:0016491">
    <property type="term" value="F:oxidoreductase activity"/>
    <property type="evidence" value="ECO:0007669"/>
    <property type="project" value="UniProtKB-KW"/>
</dbReference>
<dbReference type="Proteomes" id="UP000017559">
    <property type="component" value="Unassembled WGS sequence"/>
</dbReference>
<dbReference type="OrthoDB" id="191139at2759"/>
<dbReference type="PANTHER" id="PTHR24320:SF281">
    <property type="entry name" value="SHORT CHAIN DEHYDROGENASE_REDUCTASE FAMILY PROTEIN (AFU_ORTHOLOGUE AFUA_5G14310)"/>
    <property type="match status" value="1"/>
</dbReference>
<evidence type="ECO:0000313" key="3">
    <source>
        <dbReference type="EMBL" id="ESK95926.1"/>
    </source>
</evidence>
<dbReference type="Pfam" id="PF00106">
    <property type="entry name" value="adh_short"/>
    <property type="match status" value="1"/>
</dbReference>
<name>V2XSU8_MONRO</name>
<dbReference type="SUPFAM" id="SSF51735">
    <property type="entry name" value="NAD(P)-binding Rossmann-fold domains"/>
    <property type="match status" value="1"/>
</dbReference>
<proteinExistence type="inferred from homology"/>
<dbReference type="PRINTS" id="PR00081">
    <property type="entry name" value="GDHRDH"/>
</dbReference>
<sequence>MSPESKNHFSQDQLKNLQGRTALVTGATNGIGYEVAKALAAAQAKVILLSRKEENGEEAIQEIKKLYPTADVHFISCDLGNLKQVREVADRLSRSEERLDYLVADAGIGVNKYDVTEDDIERHFCTSKGLPPLMDPPRIVVVPSELHRTAPSSTKFANQRRWQEVVRQRAILQIQTRQYSFRKVIEPNGDRIIALATHPGGVHTGQQDQFKEAYGKGSLSTLWAAMSDSVPKKGYQGVYFTNPEELGKESEQACNEELGANLWKLSEDMIKEKLGPDGFLPWNASDSS</sequence>
<keyword evidence="4" id="KW-1185">Reference proteome</keyword>
<evidence type="ECO:0000256" key="2">
    <source>
        <dbReference type="ARBA" id="ARBA00023002"/>
    </source>
</evidence>
<dbReference type="PANTHER" id="PTHR24320">
    <property type="entry name" value="RETINOL DEHYDROGENASE"/>
    <property type="match status" value="1"/>
</dbReference>
<dbReference type="InterPro" id="IPR036291">
    <property type="entry name" value="NAD(P)-bd_dom_sf"/>
</dbReference>
<evidence type="ECO:0000313" key="4">
    <source>
        <dbReference type="Proteomes" id="UP000017559"/>
    </source>
</evidence>
<dbReference type="Gene3D" id="3.40.50.720">
    <property type="entry name" value="NAD(P)-binding Rossmann-like Domain"/>
    <property type="match status" value="1"/>
</dbReference>
<dbReference type="HOGENOM" id="CLU_010194_44_6_1"/>
<gene>
    <name evidence="3" type="ORF">Moror_955</name>
</gene>
<dbReference type="KEGG" id="mrr:Moror_955"/>
<dbReference type="EMBL" id="AWSO01000057">
    <property type="protein sequence ID" value="ESK95926.1"/>
    <property type="molecule type" value="Genomic_DNA"/>
</dbReference>
<accession>V2XSU8</accession>
<evidence type="ECO:0000256" key="1">
    <source>
        <dbReference type="ARBA" id="ARBA00006484"/>
    </source>
</evidence>
<reference evidence="3 4" key="1">
    <citation type="journal article" date="2014" name="BMC Genomics">
        <title>Genome and secretome analysis of the hemibiotrophic fungal pathogen, Moniliophthora roreri, which causes frosty pod rot disease of cacao: mechanisms of the biotrophic and necrotrophic phases.</title>
        <authorList>
            <person name="Meinhardt L.W."/>
            <person name="Costa G.G.L."/>
            <person name="Thomazella D.P.T."/>
            <person name="Teixeira P.J.P.L."/>
            <person name="Carazzolle M.F."/>
            <person name="Schuster S.C."/>
            <person name="Carlson J.E."/>
            <person name="Guiltinan M.J."/>
            <person name="Mieczkowski P."/>
            <person name="Farmer A."/>
            <person name="Ramaraj T."/>
            <person name="Crozier J."/>
            <person name="Davis R.E."/>
            <person name="Shao J."/>
            <person name="Melnick R.L."/>
            <person name="Pereira G.A.G."/>
            <person name="Bailey B.A."/>
        </authorList>
    </citation>
    <scope>NUCLEOTIDE SEQUENCE [LARGE SCALE GENOMIC DNA]</scope>
    <source>
        <strain evidence="3 4">MCA 2997</strain>
    </source>
</reference>
<organism evidence="3 4">
    <name type="scientific">Moniliophthora roreri (strain MCA 2997)</name>
    <name type="common">Cocoa frosty pod rot fungus</name>
    <name type="synonym">Crinipellis roreri</name>
    <dbReference type="NCBI Taxonomy" id="1381753"/>
    <lineage>
        <taxon>Eukaryota</taxon>
        <taxon>Fungi</taxon>
        <taxon>Dikarya</taxon>
        <taxon>Basidiomycota</taxon>
        <taxon>Agaricomycotina</taxon>
        <taxon>Agaricomycetes</taxon>
        <taxon>Agaricomycetidae</taxon>
        <taxon>Agaricales</taxon>
        <taxon>Marasmiineae</taxon>
        <taxon>Marasmiaceae</taxon>
        <taxon>Moniliophthora</taxon>
    </lineage>
</organism>
<comment type="similarity">
    <text evidence="1">Belongs to the short-chain dehydrogenases/reductases (SDR) family.</text>
</comment>
<dbReference type="AlphaFoldDB" id="V2XSU8"/>
<comment type="caution">
    <text evidence="3">The sequence shown here is derived from an EMBL/GenBank/DDBJ whole genome shotgun (WGS) entry which is preliminary data.</text>
</comment>
<protein>
    <submittedName>
        <fullName evidence="3">Short chain dehydrogenase reductase family protein</fullName>
    </submittedName>
</protein>